<dbReference type="SUPFAM" id="SSF57903">
    <property type="entry name" value="FYVE/PHD zinc finger"/>
    <property type="match status" value="1"/>
</dbReference>
<feature type="domain" description="FYVE-type" evidence="6">
    <location>
        <begin position="71"/>
        <end position="132"/>
    </location>
</feature>
<evidence type="ECO:0000256" key="3">
    <source>
        <dbReference type="ARBA" id="ARBA00022833"/>
    </source>
</evidence>
<evidence type="ECO:0000313" key="10">
    <source>
        <dbReference type="WBParaSite" id="Bm5974c.1"/>
    </source>
</evidence>
<evidence type="ECO:0000313" key="8">
    <source>
        <dbReference type="EMBL" id="VIO90084.1"/>
    </source>
</evidence>
<dbReference type="EMBL" id="CAAKNF010000192">
    <property type="protein sequence ID" value="VIO90084.1"/>
    <property type="molecule type" value="Genomic_DNA"/>
</dbReference>
<dbReference type="Gene3D" id="3.30.40.10">
    <property type="entry name" value="Zinc/RING finger domain, C3HC4 (zinc finger)"/>
    <property type="match status" value="1"/>
</dbReference>
<dbReference type="PANTHER" id="PTHR46280:SF3">
    <property type="entry name" value="PLECKSTRIN HOMOLOGY DOMAIN-CONTAINING FAMILY F MEMBER 1 HOMOLOG"/>
    <property type="match status" value="1"/>
</dbReference>
<dbReference type="RefSeq" id="XP_042932036.1">
    <property type="nucleotide sequence ID" value="XM_043076102.1"/>
</dbReference>
<evidence type="ECO:0000259" key="6">
    <source>
        <dbReference type="PROSITE" id="PS50178"/>
    </source>
</evidence>
<evidence type="ECO:0000313" key="9">
    <source>
        <dbReference type="Proteomes" id="UP000006672"/>
    </source>
</evidence>
<dbReference type="SMART" id="SM00064">
    <property type="entry name" value="FYVE"/>
    <property type="match status" value="1"/>
</dbReference>
<evidence type="ECO:0000256" key="4">
    <source>
        <dbReference type="PROSITE-ProRule" id="PRU00091"/>
    </source>
</evidence>
<keyword evidence="2 4" id="KW-0863">Zinc-finger</keyword>
<evidence type="ECO:0000313" key="7">
    <source>
        <dbReference type="EMBL" id="CDP97440.1"/>
    </source>
</evidence>
<keyword evidence="9" id="KW-1185">Reference proteome</keyword>
<dbReference type="PANTHER" id="PTHR46280">
    <property type="entry name" value="PLECKSTRIN HOMOLOGY DOMAIN-CONTAINING FAMILY F MEMBER 2-RELATED"/>
    <property type="match status" value="1"/>
</dbReference>
<dbReference type="InterPro" id="IPR017455">
    <property type="entry name" value="Znf_FYVE-rel"/>
</dbReference>
<dbReference type="GO" id="GO:0005769">
    <property type="term" value="C:early endosome"/>
    <property type="evidence" value="ECO:0007669"/>
    <property type="project" value="TreeGrafter"/>
</dbReference>
<dbReference type="GO" id="GO:0008333">
    <property type="term" value="P:endosome to lysosome transport"/>
    <property type="evidence" value="ECO:0007669"/>
    <property type="project" value="TreeGrafter"/>
</dbReference>
<dbReference type="GeneID" id="6096554"/>
<dbReference type="WormBase" id="Bm5974c">
    <property type="protein sequence ID" value="BM34510"/>
    <property type="gene ID" value="WBGene00226235"/>
    <property type="gene designation" value="Bma-mtm-3"/>
</dbReference>
<evidence type="ECO:0000313" key="11">
    <source>
        <dbReference type="WormBase" id="Bm5974c"/>
    </source>
</evidence>
<reference evidence="8" key="3">
    <citation type="submission" date="2019-04" db="EMBL/GenBank/DDBJ databases">
        <authorList>
            <person name="Howe K."/>
            <person name="Paulini M."/>
            <person name="Williams G."/>
        </authorList>
    </citation>
    <scope>NUCLEOTIDE SEQUENCE [LARGE SCALE GENOMIC DNA]</scope>
    <source>
        <strain evidence="8">FR3</strain>
    </source>
</reference>
<dbReference type="InterPro" id="IPR013083">
    <property type="entry name" value="Znf_RING/FYVE/PHD"/>
</dbReference>
<reference evidence="7" key="2">
    <citation type="submission" date="2012-12" db="EMBL/GenBank/DDBJ databases">
        <authorList>
            <person name="Gao Y.W."/>
            <person name="Fan S.T."/>
            <person name="Sun H.T."/>
            <person name="Wang Z."/>
            <person name="Gao X.L."/>
            <person name="Li Y.G."/>
            <person name="Wang T.C."/>
            <person name="Zhang K."/>
            <person name="Xu W.W."/>
            <person name="Yu Z.J."/>
            <person name="Xia X.Z."/>
        </authorList>
    </citation>
    <scope>NUCLEOTIDE SEQUENCE</scope>
    <source>
        <strain evidence="7">FR3</strain>
    </source>
</reference>
<feature type="compositionally biased region" description="Polar residues" evidence="5">
    <location>
        <begin position="164"/>
        <end position="177"/>
    </location>
</feature>
<organism evidence="7">
    <name type="scientific">Brugia malayi</name>
    <name type="common">Filarial nematode worm</name>
    <dbReference type="NCBI Taxonomy" id="6279"/>
    <lineage>
        <taxon>Eukaryota</taxon>
        <taxon>Metazoa</taxon>
        <taxon>Ecdysozoa</taxon>
        <taxon>Nematoda</taxon>
        <taxon>Chromadorea</taxon>
        <taxon>Rhabditida</taxon>
        <taxon>Spirurina</taxon>
        <taxon>Spiruromorpha</taxon>
        <taxon>Filarioidea</taxon>
        <taxon>Onchocercidae</taxon>
        <taxon>Brugia</taxon>
    </lineage>
</organism>
<dbReference type="PROSITE" id="PS50178">
    <property type="entry name" value="ZF_FYVE"/>
    <property type="match status" value="1"/>
</dbReference>
<protein>
    <submittedName>
        <fullName evidence="7 10">BMA-MTM-3, isoform c</fullName>
    </submittedName>
    <submittedName>
        <fullName evidence="8">Myotubularin-related family protein</fullName>
    </submittedName>
</protein>
<dbReference type="InterPro" id="IPR051765">
    <property type="entry name" value="PH_domain-containing_F"/>
</dbReference>
<keyword evidence="1" id="KW-0479">Metal-binding</keyword>
<evidence type="ECO:0000256" key="2">
    <source>
        <dbReference type="ARBA" id="ARBA00022771"/>
    </source>
</evidence>
<accession>A0A0K0JL66</accession>
<sequence>MLQERLGQLEIEEKRKVSCGISGESPGSDLIIFGENSSPSCSVESVLSNMSVVEKDDVADISYGSKGWLMDDASQKCMNCQGTFYYLSNRRHHCRNCGGIFCSSCSKRTFFRVYENKGGNVRVCNKCYEFMVKARSFIVASEKTTQPLTSKRNGNLMTRKPSETAMNGSSISSAIFG</sequence>
<dbReference type="InterPro" id="IPR011011">
    <property type="entry name" value="Znf_FYVE_PHD"/>
</dbReference>
<accession>A0A4E9F2G7</accession>
<dbReference type="Proteomes" id="UP000006672">
    <property type="component" value="Unassembled WGS sequence"/>
</dbReference>
<dbReference type="AlphaFoldDB" id="A0A0K0JL66"/>
<keyword evidence="3" id="KW-0862">Zinc</keyword>
<name>A0A0K0JL66_BRUMA</name>
<reference evidence="10" key="4">
    <citation type="submission" date="2019-12" db="UniProtKB">
        <authorList>
            <consortium name="WormBaseParasite"/>
        </authorList>
    </citation>
    <scope>IDENTIFICATION</scope>
</reference>
<dbReference type="GO" id="GO:0008270">
    <property type="term" value="F:zinc ion binding"/>
    <property type="evidence" value="ECO:0007669"/>
    <property type="project" value="UniProtKB-KW"/>
</dbReference>
<evidence type="ECO:0000256" key="1">
    <source>
        <dbReference type="ARBA" id="ARBA00022723"/>
    </source>
</evidence>
<dbReference type="WBParaSite" id="Bm5974c.1">
    <property type="protein sequence ID" value="Bm5974c.1"/>
    <property type="gene ID" value="WBGene00226235"/>
</dbReference>
<reference evidence="7 9" key="1">
    <citation type="journal article" date="2007" name="Science">
        <title>Draft genome of the filarial nematode parasite Brugia malayi.</title>
        <authorList>
            <person name="Ghedin E."/>
            <person name="Wang S."/>
            <person name="Spiro D."/>
            <person name="Caler E."/>
            <person name="Zhao Q."/>
            <person name="Crabtree J."/>
            <person name="Allen J.E."/>
            <person name="Delcher A.L."/>
            <person name="Guiliano D.B."/>
            <person name="Miranda-Saavedra D."/>
            <person name="Angiuoli S.V."/>
            <person name="Creasy T."/>
            <person name="Amedeo P."/>
            <person name="Haas B."/>
            <person name="El-Sayed N.M."/>
            <person name="Wortman J.R."/>
            <person name="Feldblyum T."/>
            <person name="Tallon L."/>
            <person name="Schatz M."/>
            <person name="Shumway M."/>
            <person name="Koo H."/>
            <person name="Salzberg S.L."/>
            <person name="Schobel S."/>
            <person name="Pertea M."/>
            <person name="Pop M."/>
            <person name="White O."/>
            <person name="Barton G.J."/>
            <person name="Carlow C.K."/>
            <person name="Crawford M.J."/>
            <person name="Daub J."/>
            <person name="Dimmic M.W."/>
            <person name="Estes C.F."/>
            <person name="Foster J.M."/>
            <person name="Ganatra M."/>
            <person name="Gregory W.F."/>
            <person name="Johnson N.M."/>
            <person name="Jin J."/>
            <person name="Komuniecki R."/>
            <person name="Korf I."/>
            <person name="Kumar S."/>
            <person name="Laney S."/>
            <person name="Li B.W."/>
            <person name="Li W."/>
            <person name="Lindblom T.H."/>
            <person name="Lustigman S."/>
            <person name="Ma D."/>
            <person name="Maina C.V."/>
            <person name="Martin D.M."/>
            <person name="McCarter J.P."/>
            <person name="McReynolds L."/>
            <person name="Mitreva M."/>
            <person name="Nutman T.B."/>
            <person name="Parkinson J."/>
            <person name="Peregrin-Alvarez J.M."/>
            <person name="Poole C."/>
            <person name="Ren Q."/>
            <person name="Saunders L."/>
            <person name="Sluder A.E."/>
            <person name="Smith K."/>
            <person name="Stanke M."/>
            <person name="Unnasch T.R."/>
            <person name="Ware J."/>
            <person name="Wei A.D."/>
            <person name="Weil G."/>
            <person name="Williams D.J."/>
            <person name="Zhang Y."/>
            <person name="Williams S.A."/>
            <person name="Fraser-Liggett C."/>
            <person name="Slatko B."/>
            <person name="Blaxter M.L."/>
            <person name="Scott A.L."/>
        </authorList>
    </citation>
    <scope>NUCLEOTIDE SEQUENCE</scope>
    <source>
        <strain evidence="7 9">FR3</strain>
    </source>
</reference>
<gene>
    <name evidence="11" type="primary">bma-mtm-3</name>
    <name evidence="7 10" type="synonym">Bma-mtm-3</name>
    <name evidence="11" type="ORF">Bm5974</name>
    <name evidence="8" type="ORF">BM_BM5974</name>
    <name evidence="7" type="ORF">BM_Bm5974</name>
</gene>
<dbReference type="GO" id="GO:0035091">
    <property type="term" value="F:phosphatidylinositol binding"/>
    <property type="evidence" value="ECO:0007669"/>
    <property type="project" value="TreeGrafter"/>
</dbReference>
<feature type="region of interest" description="Disordered" evidence="5">
    <location>
        <begin position="149"/>
        <end position="177"/>
    </location>
</feature>
<dbReference type="EMBL" id="LN856984">
    <property type="protein sequence ID" value="CDP97440.1"/>
    <property type="molecule type" value="Genomic_DNA"/>
</dbReference>
<dbReference type="GO" id="GO:0007032">
    <property type="term" value="P:endosome organization"/>
    <property type="evidence" value="ECO:0007669"/>
    <property type="project" value="TreeGrafter"/>
</dbReference>
<dbReference type="OrthoDB" id="271628at2759"/>
<dbReference type="Pfam" id="PF01363">
    <property type="entry name" value="FYVE"/>
    <property type="match status" value="1"/>
</dbReference>
<evidence type="ECO:0000256" key="5">
    <source>
        <dbReference type="SAM" id="MobiDB-lite"/>
    </source>
</evidence>
<proteinExistence type="predicted"/>
<dbReference type="InterPro" id="IPR000306">
    <property type="entry name" value="Znf_FYVE"/>
</dbReference>